<keyword evidence="2" id="KW-1185">Reference proteome</keyword>
<dbReference type="Proteomes" id="UP001589755">
    <property type="component" value="Unassembled WGS sequence"/>
</dbReference>
<comment type="caution">
    <text evidence="1">The sequence shown here is derived from an EMBL/GenBank/DDBJ whole genome shotgun (WGS) entry which is preliminary data.</text>
</comment>
<proteinExistence type="predicted"/>
<gene>
    <name evidence="1" type="ORF">ACFFJ2_10190</name>
</gene>
<dbReference type="EMBL" id="JBHLXD010000014">
    <property type="protein sequence ID" value="MFC0208768.1"/>
    <property type="molecule type" value="Genomic_DNA"/>
</dbReference>
<evidence type="ECO:0000313" key="1">
    <source>
        <dbReference type="EMBL" id="MFC0208768.1"/>
    </source>
</evidence>
<accession>A0ABV6D807</accession>
<protein>
    <submittedName>
        <fullName evidence="1">Uncharacterized protein</fullName>
    </submittedName>
</protein>
<dbReference type="RefSeq" id="WP_261522123.1">
    <property type="nucleotide sequence ID" value="NZ_JAODNW010000022.1"/>
</dbReference>
<evidence type="ECO:0000313" key="2">
    <source>
        <dbReference type="Proteomes" id="UP001589755"/>
    </source>
</evidence>
<name>A0ABV6D807_9HYPH</name>
<reference evidence="1 2" key="1">
    <citation type="submission" date="2024-09" db="EMBL/GenBank/DDBJ databases">
        <authorList>
            <person name="Sun Q."/>
            <person name="Mori K."/>
        </authorList>
    </citation>
    <scope>NUCLEOTIDE SEQUENCE [LARGE SCALE GENOMIC DNA]</scope>
    <source>
        <strain evidence="1 2">CCM 8543</strain>
    </source>
</reference>
<sequence length="85" mass="9440">MLTRPSEKDWDVLLAVFRACLPRRGDKGQDDRTFLGNQYEAPRRQSVEQTAIRGGCGHGKQVDGFQHPATLGVELKERSASSAQL</sequence>
<organism evidence="1 2">
    <name type="scientific">Chelativorans intermedius</name>
    <dbReference type="NCBI Taxonomy" id="515947"/>
    <lineage>
        <taxon>Bacteria</taxon>
        <taxon>Pseudomonadati</taxon>
        <taxon>Pseudomonadota</taxon>
        <taxon>Alphaproteobacteria</taxon>
        <taxon>Hyphomicrobiales</taxon>
        <taxon>Phyllobacteriaceae</taxon>
        <taxon>Chelativorans</taxon>
    </lineage>
</organism>